<keyword evidence="1" id="KW-0802">TPR repeat</keyword>
<keyword evidence="2" id="KW-0812">Transmembrane</keyword>
<dbReference type="PROSITE" id="PS50005">
    <property type="entry name" value="TPR"/>
    <property type="match status" value="5"/>
</dbReference>
<feature type="repeat" description="TPR" evidence="1">
    <location>
        <begin position="93"/>
        <end position="126"/>
    </location>
</feature>
<dbReference type="Gene3D" id="1.25.40.10">
    <property type="entry name" value="Tetratricopeptide repeat domain"/>
    <property type="match status" value="2"/>
</dbReference>
<keyword evidence="5" id="KW-1185">Reference proteome</keyword>
<accession>A0A2D0N5Q4</accession>
<dbReference type="Proteomes" id="UP000223913">
    <property type="component" value="Unassembled WGS sequence"/>
</dbReference>
<evidence type="ECO:0000259" key="3">
    <source>
        <dbReference type="Pfam" id="PF12770"/>
    </source>
</evidence>
<protein>
    <recommendedName>
        <fullName evidence="3">CHAT domain-containing protein</fullName>
    </recommendedName>
</protein>
<name>A0A2D0N5Q4_FLAN2</name>
<organism evidence="4 5">
    <name type="scientific">Flavilitoribacter nigricans (strain ATCC 23147 / DSM 23189 / NBRC 102662 / NCIMB 1420 / SS-2)</name>
    <name type="common">Lewinella nigricans</name>
    <dbReference type="NCBI Taxonomy" id="1122177"/>
    <lineage>
        <taxon>Bacteria</taxon>
        <taxon>Pseudomonadati</taxon>
        <taxon>Bacteroidota</taxon>
        <taxon>Saprospiria</taxon>
        <taxon>Saprospirales</taxon>
        <taxon>Lewinellaceae</taxon>
        <taxon>Flavilitoribacter</taxon>
    </lineage>
</organism>
<dbReference type="Pfam" id="PF12770">
    <property type="entry name" value="CHAT"/>
    <property type="match status" value="1"/>
</dbReference>
<evidence type="ECO:0000313" key="5">
    <source>
        <dbReference type="Proteomes" id="UP000223913"/>
    </source>
</evidence>
<feature type="repeat" description="TPR" evidence="1">
    <location>
        <begin position="171"/>
        <end position="204"/>
    </location>
</feature>
<dbReference type="EMBL" id="PDUD01000029">
    <property type="protein sequence ID" value="PHN03728.1"/>
    <property type="molecule type" value="Genomic_DNA"/>
</dbReference>
<dbReference type="InterPro" id="IPR019734">
    <property type="entry name" value="TPR_rpt"/>
</dbReference>
<keyword evidence="2" id="KW-1133">Transmembrane helix</keyword>
<keyword evidence="2" id="KW-0472">Membrane</keyword>
<feature type="transmembrane region" description="Helical" evidence="2">
    <location>
        <begin position="935"/>
        <end position="952"/>
    </location>
</feature>
<evidence type="ECO:0000313" key="4">
    <source>
        <dbReference type="EMBL" id="PHN03728.1"/>
    </source>
</evidence>
<gene>
    <name evidence="4" type="ORF">CRP01_24550</name>
</gene>
<dbReference type="PANTHER" id="PTHR10098">
    <property type="entry name" value="RAPSYN-RELATED"/>
    <property type="match status" value="1"/>
</dbReference>
<dbReference type="InterPro" id="IPR011990">
    <property type="entry name" value="TPR-like_helical_dom_sf"/>
</dbReference>
<proteinExistence type="predicted"/>
<reference evidence="4 5" key="1">
    <citation type="submission" date="2017-10" db="EMBL/GenBank/DDBJ databases">
        <title>The draft genome sequence of Lewinella nigricans NBRC 102662.</title>
        <authorList>
            <person name="Wang K."/>
        </authorList>
    </citation>
    <scope>NUCLEOTIDE SEQUENCE [LARGE SCALE GENOMIC DNA]</scope>
    <source>
        <strain evidence="4 5">NBRC 102662</strain>
    </source>
</reference>
<dbReference type="SUPFAM" id="SSF48452">
    <property type="entry name" value="TPR-like"/>
    <property type="match status" value="2"/>
</dbReference>
<sequence>MILTVQNTPGSKQFYVILFPKKTLIVQYSKQVFSSSILRLVLCILAFTAVNPLAAQDDFEAEIATIKELDWPEQRERFEAAVESRKGTPLQRARYHHELGVVYFVLDDLFQAIEQTEKALEIRLDHEAEAGEEVLYSAYNLGSFYHNLGNFDEAFAYFQLIVDRAPNSRLGYTLFRLGSLYRDLGEFKLSEQAFAAALKEAPYPDDQAERTTLLAEWADLYLKQETPEATRSAIDLLEKAYANYDELAASDGYYASLAALSLNRLGLAYTNARDLRRARSYFQQALDYNEQCCQDEDLAASIHTNMGIAYRHLGQPSAALEWHRKALDIRLESVTPGKTDITLARTFDNLASTYLDLGRPREGLDHIQRALSWGLPQFKPSGAEDNPSLTLLREYPNKNSLLIHLQDKARLWTALAEKEQNADHLQQALATYRTCDQLIDLMRESHLEKNTKLYWREQAQKMYQSAVKVALMSERADAAFYFFEKSRAVLLLDGLRELNASSRLPAATRKQLARLAAKIQYLEKAAYEEAASGEPAPNDQLSLLREQYRHLLDSVEAGYPDYYRQKYRPGILGLQDLQDQLAPGEIWVEYFLANDFSLGFVVEKTGVNMVELAAPESLEPHINALLRNLKQYDAPFDPEPALALYRYLIEPLQLRAGSRLTIVPDARLSLIPFEVLLTDRPEGADYGQWDFLLRQHEVHYAFSASSHYFQTGNRPEANGKVLAFAPMAQLAPELGVDESLELPRTRFTTEYISKILPTDLFLGRDARRERLLEMAPRASVLHLATHAYLDHEQPEFSYFLVADPDPERRRFYVNELYQQQYSADLAVLSACETGAGKLFRGEGVASIGRAFAQNGCPNLAMSLWPVDEGATSRLLESFYEKLKAGSPKGAALHRAKLDYLEQFGDPQLKHPFRWSGFVYYGQDTPLELKAGGRSTWPYLLAIGLVVLGLISLRSRKKV</sequence>
<feature type="domain" description="CHAT" evidence="3">
    <location>
        <begin position="639"/>
        <end position="922"/>
    </location>
</feature>
<dbReference type="SMART" id="SM00028">
    <property type="entry name" value="TPR"/>
    <property type="match status" value="6"/>
</dbReference>
<dbReference type="Pfam" id="PF13424">
    <property type="entry name" value="TPR_12"/>
    <property type="match status" value="2"/>
</dbReference>
<feature type="repeat" description="TPR" evidence="1">
    <location>
        <begin position="300"/>
        <end position="333"/>
    </location>
</feature>
<dbReference type="InterPro" id="IPR024983">
    <property type="entry name" value="CHAT_dom"/>
</dbReference>
<comment type="caution">
    <text evidence="4">The sequence shown here is derived from an EMBL/GenBank/DDBJ whole genome shotgun (WGS) entry which is preliminary data.</text>
</comment>
<dbReference type="Pfam" id="PF13374">
    <property type="entry name" value="TPR_10"/>
    <property type="match status" value="1"/>
</dbReference>
<feature type="repeat" description="TPR" evidence="1">
    <location>
        <begin position="259"/>
        <end position="292"/>
    </location>
</feature>
<evidence type="ECO:0000256" key="2">
    <source>
        <dbReference type="SAM" id="Phobius"/>
    </source>
</evidence>
<dbReference type="AlphaFoldDB" id="A0A2D0N5Q4"/>
<feature type="repeat" description="TPR" evidence="1">
    <location>
        <begin position="135"/>
        <end position="168"/>
    </location>
</feature>
<evidence type="ECO:0000256" key="1">
    <source>
        <dbReference type="PROSITE-ProRule" id="PRU00339"/>
    </source>
</evidence>
<dbReference type="PANTHER" id="PTHR10098:SF108">
    <property type="entry name" value="TETRATRICOPEPTIDE REPEAT PROTEIN 28"/>
    <property type="match status" value="1"/>
</dbReference>